<dbReference type="RefSeq" id="WP_057833676.1">
    <property type="nucleotide sequence ID" value="NZ_LLXZ01000009.1"/>
</dbReference>
<dbReference type="AlphaFoldDB" id="A0A0R3M3Q1"/>
<evidence type="ECO:0000313" key="2">
    <source>
        <dbReference type="Proteomes" id="UP000050863"/>
    </source>
</evidence>
<accession>A0A0R3M3Q1</accession>
<organism evidence="1 2">
    <name type="scientific">Bradyrhizobium jicamae</name>
    <dbReference type="NCBI Taxonomy" id="280332"/>
    <lineage>
        <taxon>Bacteria</taxon>
        <taxon>Pseudomonadati</taxon>
        <taxon>Pseudomonadota</taxon>
        <taxon>Alphaproteobacteria</taxon>
        <taxon>Hyphomicrobiales</taxon>
        <taxon>Nitrobacteraceae</taxon>
        <taxon>Bradyrhizobium</taxon>
    </lineage>
</organism>
<keyword evidence="2" id="KW-1185">Reference proteome</keyword>
<dbReference type="Gene3D" id="3.40.1350.10">
    <property type="match status" value="1"/>
</dbReference>
<dbReference type="OrthoDB" id="8440659at2"/>
<dbReference type="GO" id="GO:0003676">
    <property type="term" value="F:nucleic acid binding"/>
    <property type="evidence" value="ECO:0007669"/>
    <property type="project" value="InterPro"/>
</dbReference>
<evidence type="ECO:0000313" key="1">
    <source>
        <dbReference type="EMBL" id="KRR14930.1"/>
    </source>
</evidence>
<comment type="caution">
    <text evidence="1">The sequence shown here is derived from an EMBL/GenBank/DDBJ whole genome shotgun (WGS) entry which is preliminary data.</text>
</comment>
<reference evidence="1 2" key="1">
    <citation type="submission" date="2014-03" db="EMBL/GenBank/DDBJ databases">
        <title>Bradyrhizobium valentinum sp. nov., isolated from effective nodules of Lupinus mariae-josephae, a lupine endemic of basic-lime soils in Eastern Spain.</title>
        <authorList>
            <person name="Duran D."/>
            <person name="Rey L."/>
            <person name="Navarro A."/>
            <person name="Busquets A."/>
            <person name="Imperial J."/>
            <person name="Ruiz-Argueso T."/>
        </authorList>
    </citation>
    <scope>NUCLEOTIDE SEQUENCE [LARGE SCALE GENOMIC DNA]</scope>
    <source>
        <strain evidence="1 2">PAC68</strain>
    </source>
</reference>
<sequence length="503" mass="59056">MPKITRTIGPFHFEDLDPKRFEDLIRALANDFKDWQSIEATGRSGSDDGIDVRGYERIAKPAESDILDEDEESDPALHPMQGNTWIFQCKREKEIGPKRVSAILAEVDENDPPYGFILAAPANFSKASYDTFRFDLVKKGVMEFYLWGRAELEGMLLLPKNDRVLFTFFGISLVSRRRSRSTEIRGKVVNKNKLLRIMGEGKGHWPVLLRDTNDEHYPFEEQYPDFNKNPRWKRFEARRIHPQGLIVRHQHWYAYLDVDKKEFDFTVKVSLIQPHHVDDDDWTARQKEGELRDAIEDFWDHLPNRNKAEYCKNSLVRFEDMLVIDEKGITPDRCPHIFVDFQNHKGPFSGSHDFLEVRHGYSEPERISLKEFKRIKVFPEEFSTPTIGTVHVDGVVQLDSDTHRLLVNGNEGIREICVMDGRYTFLKERDVFMLKSARDNSLKYFQVTHVKSTTVGEHFAGADREFRKEQLERRLDKELVDSDVINVFEFKQTYDWRIERYKG</sequence>
<protein>
    <submittedName>
        <fullName evidence="1">Uncharacterized protein</fullName>
    </submittedName>
</protein>
<proteinExistence type="predicted"/>
<dbReference type="Proteomes" id="UP000050863">
    <property type="component" value="Unassembled WGS sequence"/>
</dbReference>
<dbReference type="EMBL" id="LLXZ01000009">
    <property type="protein sequence ID" value="KRR14930.1"/>
    <property type="molecule type" value="Genomic_DNA"/>
</dbReference>
<name>A0A0R3M3Q1_9BRAD</name>
<dbReference type="STRING" id="280332.CQ12_32345"/>
<gene>
    <name evidence="1" type="ORF">CQ12_32345</name>
</gene>
<dbReference type="InterPro" id="IPR011856">
    <property type="entry name" value="tRNA_endonuc-like_dom_sf"/>
</dbReference>